<name>A0A6J7H6K3_9ZZZZ</name>
<accession>A0A6J7H6K3</accession>
<dbReference type="PANTHER" id="PTHR43421:SF1">
    <property type="entry name" value="METALLOPROTEASE PMBA"/>
    <property type="match status" value="1"/>
</dbReference>
<protein>
    <submittedName>
        <fullName evidence="6">Unannotated protein</fullName>
    </submittedName>
</protein>
<gene>
    <name evidence="4" type="ORF">UFOPK2754_01421</name>
    <name evidence="5" type="ORF">UFOPK3139_01909</name>
    <name evidence="6" type="ORF">UFOPK3543_01738</name>
    <name evidence="7" type="ORF">UFOPK3967_02750</name>
</gene>
<dbReference type="GO" id="GO:0008237">
    <property type="term" value="F:metallopeptidase activity"/>
    <property type="evidence" value="ECO:0007669"/>
    <property type="project" value="InterPro"/>
</dbReference>
<dbReference type="EMBL" id="CAFBOS010000235">
    <property type="protein sequence ID" value="CAB5020728.1"/>
    <property type="molecule type" value="Genomic_DNA"/>
</dbReference>
<dbReference type="EMBL" id="CAFBMH010000065">
    <property type="protein sequence ID" value="CAB4914688.1"/>
    <property type="molecule type" value="Genomic_DNA"/>
</dbReference>
<evidence type="ECO:0000313" key="6">
    <source>
        <dbReference type="EMBL" id="CAB4914688.1"/>
    </source>
</evidence>
<evidence type="ECO:0000259" key="3">
    <source>
        <dbReference type="Pfam" id="PF19290"/>
    </source>
</evidence>
<dbReference type="SUPFAM" id="SSF111283">
    <property type="entry name" value="Putative modulator of DNA gyrase, PmbA/TldD"/>
    <property type="match status" value="1"/>
</dbReference>
<evidence type="ECO:0000259" key="2">
    <source>
        <dbReference type="Pfam" id="PF19289"/>
    </source>
</evidence>
<organism evidence="6">
    <name type="scientific">freshwater metagenome</name>
    <dbReference type="NCBI Taxonomy" id="449393"/>
    <lineage>
        <taxon>unclassified sequences</taxon>
        <taxon>metagenomes</taxon>
        <taxon>ecological metagenomes</taxon>
    </lineage>
</organism>
<dbReference type="InterPro" id="IPR045570">
    <property type="entry name" value="Metalloprtase-TldD/E_cen_dom"/>
</dbReference>
<evidence type="ECO:0000313" key="5">
    <source>
        <dbReference type="EMBL" id="CAB4833872.1"/>
    </source>
</evidence>
<reference evidence="6" key="1">
    <citation type="submission" date="2020-05" db="EMBL/GenBank/DDBJ databases">
        <authorList>
            <person name="Chiriac C."/>
            <person name="Salcher M."/>
            <person name="Ghai R."/>
            <person name="Kavagutti S V."/>
        </authorList>
    </citation>
    <scope>NUCLEOTIDE SEQUENCE</scope>
</reference>
<dbReference type="PANTHER" id="PTHR43421">
    <property type="entry name" value="METALLOPROTEASE PMBA"/>
    <property type="match status" value="1"/>
</dbReference>
<dbReference type="EMBL" id="CAEZYR010000046">
    <property type="protein sequence ID" value="CAB4744549.1"/>
    <property type="molecule type" value="Genomic_DNA"/>
</dbReference>
<dbReference type="Pfam" id="PF01523">
    <property type="entry name" value="PmbA_TldD_1st"/>
    <property type="match status" value="1"/>
</dbReference>
<dbReference type="InterPro" id="IPR036059">
    <property type="entry name" value="TldD/PmbA_sf"/>
</dbReference>
<dbReference type="EMBL" id="CAFABA010000083">
    <property type="protein sequence ID" value="CAB4833872.1"/>
    <property type="molecule type" value="Genomic_DNA"/>
</dbReference>
<dbReference type="InterPro" id="IPR002510">
    <property type="entry name" value="Metalloprtase-TldD/E_N"/>
</dbReference>
<sequence length="449" mass="45973">MSADEGLVGIASRLLDRARPGEQVEVYASRGSSTSVRAYNGEIEAFTQAGSAGIGVRVVIDGRQGFASAGSLDLDVVALLLDDARDNASFAQPDEANGLAVPKGPTRHPLDLWCADVVERDADWKIAQAIALEAQVRAADPRIVGVRAASYSDSIGERAIVSNMGVEVHDRGTFASLSVSALAKDQSGTTTGAGATYGRSTHDLDANVAAIDAVRRATQCLGATKPPTMRLAIVLEPRMAATMFGLIGGMLSASAVLKGRSLFAGRIGEQIASPLLTLVDDPTDVRSFGADSHDGEGLVCRRVSLLDAGVLGGYLHNTYTARRMGTTTTASAARGARSTPGVGAAALQVVPGSGALEDLLASVELGLFVTSMSGLHSGVNAVSGDFSVGVEGMMIRGGALAEPIREATLGSTLPRLLTGICAVGADLEWQPSGTGSVSLVIAEVTLSGS</sequence>
<evidence type="ECO:0000259" key="1">
    <source>
        <dbReference type="Pfam" id="PF01523"/>
    </source>
</evidence>
<dbReference type="InterPro" id="IPR035068">
    <property type="entry name" value="TldD/PmbA_N"/>
</dbReference>
<evidence type="ECO:0000313" key="7">
    <source>
        <dbReference type="EMBL" id="CAB5020728.1"/>
    </source>
</evidence>
<dbReference type="AlphaFoldDB" id="A0A6J7H6K3"/>
<dbReference type="Pfam" id="PF19289">
    <property type="entry name" value="PmbA_TldD_3rd"/>
    <property type="match status" value="1"/>
</dbReference>
<proteinExistence type="predicted"/>
<dbReference type="Pfam" id="PF19290">
    <property type="entry name" value="PmbA_TldD_2nd"/>
    <property type="match status" value="1"/>
</dbReference>
<dbReference type="GO" id="GO:0005829">
    <property type="term" value="C:cytosol"/>
    <property type="evidence" value="ECO:0007669"/>
    <property type="project" value="TreeGrafter"/>
</dbReference>
<feature type="domain" description="Metalloprotease TldD/E C-terminal" evidence="2">
    <location>
        <begin position="229"/>
        <end position="448"/>
    </location>
</feature>
<dbReference type="InterPro" id="IPR045569">
    <property type="entry name" value="Metalloprtase-TldD/E_C"/>
</dbReference>
<dbReference type="Gene3D" id="3.30.2290.10">
    <property type="entry name" value="PmbA/TldD superfamily"/>
    <property type="match status" value="1"/>
</dbReference>
<feature type="domain" description="Metalloprotease TldD/E central" evidence="3">
    <location>
        <begin position="120"/>
        <end position="220"/>
    </location>
</feature>
<dbReference type="InterPro" id="IPR047657">
    <property type="entry name" value="PmbA"/>
</dbReference>
<dbReference type="GO" id="GO:0006508">
    <property type="term" value="P:proteolysis"/>
    <property type="evidence" value="ECO:0007669"/>
    <property type="project" value="InterPro"/>
</dbReference>
<evidence type="ECO:0000313" key="4">
    <source>
        <dbReference type="EMBL" id="CAB4744549.1"/>
    </source>
</evidence>
<feature type="domain" description="Metalloprotease TldD/E N-terminal" evidence="1">
    <location>
        <begin position="24"/>
        <end position="88"/>
    </location>
</feature>